<name>A0AAV7VAD7_PLEWA</name>
<comment type="caution">
    <text evidence="1">The sequence shown here is derived from an EMBL/GenBank/DDBJ whole genome shotgun (WGS) entry which is preliminary data.</text>
</comment>
<proteinExistence type="predicted"/>
<accession>A0AAV7VAD7</accession>
<reference evidence="1" key="1">
    <citation type="journal article" date="2022" name="bioRxiv">
        <title>Sequencing and chromosome-scale assembly of the giantPleurodeles waltlgenome.</title>
        <authorList>
            <person name="Brown T."/>
            <person name="Elewa A."/>
            <person name="Iarovenko S."/>
            <person name="Subramanian E."/>
            <person name="Araus A.J."/>
            <person name="Petzold A."/>
            <person name="Susuki M."/>
            <person name="Suzuki K.-i.T."/>
            <person name="Hayashi T."/>
            <person name="Toyoda A."/>
            <person name="Oliveira C."/>
            <person name="Osipova E."/>
            <person name="Leigh N.D."/>
            <person name="Simon A."/>
            <person name="Yun M.H."/>
        </authorList>
    </citation>
    <scope>NUCLEOTIDE SEQUENCE</scope>
    <source>
        <strain evidence="1">20211129_DDA</strain>
        <tissue evidence="1">Liver</tissue>
    </source>
</reference>
<evidence type="ECO:0000313" key="1">
    <source>
        <dbReference type="EMBL" id="KAJ1197579.1"/>
    </source>
</evidence>
<protein>
    <submittedName>
        <fullName evidence="1">Uncharacterized protein</fullName>
    </submittedName>
</protein>
<sequence>MFRLAAEATTTLDRLPELGLCWVTTSFRYLKMQVAHTLAQQLCLNMGRVVDSLRKSAAFWNTLTLLLMGRLVESKMGLLPRCLYSLRNPFCPIPQRVFKQLTLVLMSLLWLGHCSRVALTTLPSCYADRVLEVLRLDLYYYAAHLQHAVRWLAEDDNLEKRLVAGLVRVEHLPVTLMEEAGAEGRIPYAIRPNASIWQRFVEVLIRRVPFHREIPL</sequence>
<dbReference type="AlphaFoldDB" id="A0AAV7VAD7"/>
<keyword evidence="2" id="KW-1185">Reference proteome</keyword>
<organism evidence="1 2">
    <name type="scientific">Pleurodeles waltl</name>
    <name type="common">Iberian ribbed newt</name>
    <dbReference type="NCBI Taxonomy" id="8319"/>
    <lineage>
        <taxon>Eukaryota</taxon>
        <taxon>Metazoa</taxon>
        <taxon>Chordata</taxon>
        <taxon>Craniata</taxon>
        <taxon>Vertebrata</taxon>
        <taxon>Euteleostomi</taxon>
        <taxon>Amphibia</taxon>
        <taxon>Batrachia</taxon>
        <taxon>Caudata</taxon>
        <taxon>Salamandroidea</taxon>
        <taxon>Salamandridae</taxon>
        <taxon>Pleurodelinae</taxon>
        <taxon>Pleurodeles</taxon>
    </lineage>
</organism>
<gene>
    <name evidence="1" type="ORF">NDU88_001436</name>
</gene>
<dbReference type="EMBL" id="JANPWB010000003">
    <property type="protein sequence ID" value="KAJ1197579.1"/>
    <property type="molecule type" value="Genomic_DNA"/>
</dbReference>
<evidence type="ECO:0000313" key="2">
    <source>
        <dbReference type="Proteomes" id="UP001066276"/>
    </source>
</evidence>
<dbReference type="Proteomes" id="UP001066276">
    <property type="component" value="Chromosome 2_1"/>
</dbReference>